<dbReference type="AlphaFoldDB" id="A0A7V9ABT8"/>
<keyword evidence="3" id="KW-1185">Reference proteome</keyword>
<name>A0A7V9ABT8_9BACT</name>
<dbReference type="PROSITE" id="PS50914">
    <property type="entry name" value="BON"/>
    <property type="match status" value="1"/>
</dbReference>
<dbReference type="InterPro" id="IPR007055">
    <property type="entry name" value="BON_dom"/>
</dbReference>
<dbReference type="EMBL" id="JACEFB010000005">
    <property type="protein sequence ID" value="MBA2226299.1"/>
    <property type="molecule type" value="Genomic_DNA"/>
</dbReference>
<evidence type="ECO:0000259" key="1">
    <source>
        <dbReference type="PROSITE" id="PS50914"/>
    </source>
</evidence>
<evidence type="ECO:0000313" key="3">
    <source>
        <dbReference type="Proteomes" id="UP000542342"/>
    </source>
</evidence>
<accession>A0A7V9ABT8</accession>
<sequence length="143" mass="15881">MPRVAALLLLAALFTVLVAARFQASDLERLTAVGSVLQRQIQPLLPETERFRQLAGECWHHWPHRPVDDLRHRLATDARLQGIAVTIVDEDNSIRLRGIVPSEEIRQIIQELATHTLGIEAIVDELAVVAPQAAPSPENLTSH</sequence>
<organism evidence="2 3">
    <name type="scientific">Thermogemmata fonticola</name>
    <dbReference type="NCBI Taxonomy" id="2755323"/>
    <lineage>
        <taxon>Bacteria</taxon>
        <taxon>Pseudomonadati</taxon>
        <taxon>Planctomycetota</taxon>
        <taxon>Planctomycetia</taxon>
        <taxon>Gemmatales</taxon>
        <taxon>Gemmataceae</taxon>
        <taxon>Thermogemmata</taxon>
    </lineage>
</organism>
<feature type="domain" description="BON" evidence="1">
    <location>
        <begin position="62"/>
        <end position="130"/>
    </location>
</feature>
<protein>
    <submittedName>
        <fullName evidence="2">BON domain-containing protein</fullName>
    </submittedName>
</protein>
<comment type="caution">
    <text evidence="2">The sequence shown here is derived from an EMBL/GenBank/DDBJ whole genome shotgun (WGS) entry which is preliminary data.</text>
</comment>
<proteinExistence type="predicted"/>
<reference evidence="2 3" key="1">
    <citation type="submission" date="2020-07" db="EMBL/GenBank/DDBJ databases">
        <title>Thermogemmata thermophila gen. nov., sp. nov., a novel moderate thermophilic planctomycete from a Kamchatka hot spring.</title>
        <authorList>
            <person name="Elcheninov A.G."/>
            <person name="Podosokorskaya O.A."/>
            <person name="Kovaleva O.L."/>
            <person name="Novikov A."/>
            <person name="Bonch-Osmolovskaya E.A."/>
            <person name="Toshchakov S.V."/>
            <person name="Kublanov I.V."/>
        </authorList>
    </citation>
    <scope>NUCLEOTIDE SEQUENCE [LARGE SCALE GENOMIC DNA]</scope>
    <source>
        <strain evidence="2 3">2918</strain>
    </source>
</reference>
<dbReference type="RefSeq" id="WP_194537739.1">
    <property type="nucleotide sequence ID" value="NZ_JACEFB010000005.1"/>
</dbReference>
<dbReference type="Proteomes" id="UP000542342">
    <property type="component" value="Unassembled WGS sequence"/>
</dbReference>
<evidence type="ECO:0000313" key="2">
    <source>
        <dbReference type="EMBL" id="MBA2226299.1"/>
    </source>
</evidence>
<gene>
    <name evidence="2" type="ORF">H0921_09025</name>
</gene>